<dbReference type="InterPro" id="IPR027417">
    <property type="entry name" value="P-loop_NTPase"/>
</dbReference>
<evidence type="ECO:0008006" key="3">
    <source>
        <dbReference type="Google" id="ProtNLM"/>
    </source>
</evidence>
<keyword evidence="2" id="KW-1185">Reference proteome</keyword>
<organism evidence="1 2">
    <name type="scientific">Wohlfahrtiimonas larvae</name>
    <dbReference type="NCBI Taxonomy" id="1157986"/>
    <lineage>
        <taxon>Bacteria</taxon>
        <taxon>Pseudomonadati</taxon>
        <taxon>Pseudomonadota</taxon>
        <taxon>Gammaproteobacteria</taxon>
        <taxon>Cardiobacteriales</taxon>
        <taxon>Ignatzschineriaceae</taxon>
        <taxon>Wohlfahrtiimonas</taxon>
    </lineage>
</organism>
<dbReference type="Proteomes" id="UP001500631">
    <property type="component" value="Unassembled WGS sequence"/>
</dbReference>
<dbReference type="RefSeq" id="WP_077925563.1">
    <property type="nucleotide sequence ID" value="NZ_BAABKE010000004.1"/>
</dbReference>
<name>A0ABP9MQJ7_9GAMM</name>
<evidence type="ECO:0000313" key="1">
    <source>
        <dbReference type="EMBL" id="GAA5100171.1"/>
    </source>
</evidence>
<reference evidence="2" key="1">
    <citation type="journal article" date="2019" name="Int. J. Syst. Evol. Microbiol.">
        <title>The Global Catalogue of Microorganisms (GCM) 10K type strain sequencing project: providing services to taxonomists for standard genome sequencing and annotation.</title>
        <authorList>
            <consortium name="The Broad Institute Genomics Platform"/>
            <consortium name="The Broad Institute Genome Sequencing Center for Infectious Disease"/>
            <person name="Wu L."/>
            <person name="Ma J."/>
        </authorList>
    </citation>
    <scope>NUCLEOTIDE SEQUENCE [LARGE SCALE GENOMIC DNA]</scope>
    <source>
        <strain evidence="2">JCM 18424</strain>
    </source>
</reference>
<evidence type="ECO:0000313" key="2">
    <source>
        <dbReference type="Proteomes" id="UP001500631"/>
    </source>
</evidence>
<gene>
    <name evidence="1" type="ORF">GCM10023338_14600</name>
</gene>
<comment type="caution">
    <text evidence="1">The sequence shown here is derived from an EMBL/GenBank/DDBJ whole genome shotgun (WGS) entry which is preliminary data.</text>
</comment>
<accession>A0ABP9MQJ7</accession>
<dbReference type="Gene3D" id="3.40.50.300">
    <property type="entry name" value="P-loop containing nucleotide triphosphate hydrolases"/>
    <property type="match status" value="1"/>
</dbReference>
<sequence>MQSYNFLEQNNQRIALMGMSGVGKTTLSNLLPRNEWFHYSIDYRIGTRYLHEEITDLVKIEAMKSPALAKLLRNNSIFIAPNVTFDNLSAISMFIGMVGALDKGGLPLDEFLARLQAHRTAEIKSMEDTKTFINRATNVYGYPNFICDFSGSVCELDAPDVIQSVADECLLVYLKATDSMMSTLIERAQKYPKPLYYQADFLHNAIKNYCEEQSLSSWAEINPDHFAVWVFPHLVEHRIVRYDAIAAKHGITLSAEDTLNITSAEEFLNLIHTTLQKKEGK</sequence>
<dbReference type="EMBL" id="BAABKE010000004">
    <property type="protein sequence ID" value="GAA5100171.1"/>
    <property type="molecule type" value="Genomic_DNA"/>
</dbReference>
<dbReference type="SUPFAM" id="SSF52540">
    <property type="entry name" value="P-loop containing nucleoside triphosphate hydrolases"/>
    <property type="match status" value="1"/>
</dbReference>
<proteinExistence type="predicted"/>
<protein>
    <recommendedName>
        <fullName evidence="3">ATPase</fullName>
    </recommendedName>
</protein>